<evidence type="ECO:0000256" key="1">
    <source>
        <dbReference type="SAM" id="Phobius"/>
    </source>
</evidence>
<evidence type="ECO:0000313" key="2">
    <source>
        <dbReference type="EMBL" id="KAG9350861.1"/>
    </source>
</evidence>
<dbReference type="OrthoDB" id="10613616at2759"/>
<comment type="caution">
    <text evidence="2">The sequence shown here is derived from an EMBL/GenBank/DDBJ whole genome shotgun (WGS) entry which is preliminary data.</text>
</comment>
<reference evidence="2" key="1">
    <citation type="thesis" date="2021" institute="BYU ScholarsArchive" country="Provo, UT, USA">
        <title>Applications of and Algorithms for Genome Assembly and Genomic Analyses with an Emphasis on Marine Teleosts.</title>
        <authorList>
            <person name="Pickett B.D."/>
        </authorList>
    </citation>
    <scope>NUCLEOTIDE SEQUENCE</scope>
    <source>
        <strain evidence="2">HI-2016</strain>
    </source>
</reference>
<dbReference type="EMBL" id="JAFBMS010000007">
    <property type="protein sequence ID" value="KAG9350861.1"/>
    <property type="molecule type" value="Genomic_DNA"/>
</dbReference>
<accession>A0A8T2PI83</accession>
<keyword evidence="1" id="KW-0472">Membrane</keyword>
<feature type="non-terminal residue" evidence="2">
    <location>
        <position position="125"/>
    </location>
</feature>
<organism evidence="2 3">
    <name type="scientific">Albula glossodonta</name>
    <name type="common">roundjaw bonefish</name>
    <dbReference type="NCBI Taxonomy" id="121402"/>
    <lineage>
        <taxon>Eukaryota</taxon>
        <taxon>Metazoa</taxon>
        <taxon>Chordata</taxon>
        <taxon>Craniata</taxon>
        <taxon>Vertebrata</taxon>
        <taxon>Euteleostomi</taxon>
        <taxon>Actinopterygii</taxon>
        <taxon>Neopterygii</taxon>
        <taxon>Teleostei</taxon>
        <taxon>Albuliformes</taxon>
        <taxon>Albulidae</taxon>
        <taxon>Albula</taxon>
    </lineage>
</organism>
<evidence type="ECO:0000313" key="3">
    <source>
        <dbReference type="Proteomes" id="UP000824540"/>
    </source>
</evidence>
<dbReference type="AlphaFoldDB" id="A0A8T2PI83"/>
<dbReference type="Proteomes" id="UP000824540">
    <property type="component" value="Unassembled WGS sequence"/>
</dbReference>
<proteinExistence type="predicted"/>
<sequence>MQEEEEEASYLLVSVVLSLFLSPACLTASASLLQLLQPGEKHTALLEGPEQLCVSVHLSLSLSPYLCLHLSLSIRHYQMKMSGEAETLSNGSQRSDLSVALDDCMAALDLFLRNDFEEALSRLRS</sequence>
<keyword evidence="1" id="KW-0812">Transmembrane</keyword>
<keyword evidence="3" id="KW-1185">Reference proteome</keyword>
<protein>
    <submittedName>
        <fullName evidence="2">Uncharacterized protein</fullName>
    </submittedName>
</protein>
<name>A0A8T2PI83_9TELE</name>
<keyword evidence="1" id="KW-1133">Transmembrane helix</keyword>
<feature type="transmembrane region" description="Helical" evidence="1">
    <location>
        <begin position="12"/>
        <end position="36"/>
    </location>
</feature>
<gene>
    <name evidence="2" type="ORF">JZ751_024750</name>
</gene>